<dbReference type="InterPro" id="IPR051714">
    <property type="entry name" value="Znf_CCHC_NABP"/>
</dbReference>
<name>A0AAD6HRR8_9EURO</name>
<feature type="domain" description="CCHC-type" evidence="3">
    <location>
        <begin position="376"/>
        <end position="391"/>
    </location>
</feature>
<keyword evidence="1" id="KW-0863">Zinc-finger</keyword>
<dbReference type="InterPro" id="IPR001878">
    <property type="entry name" value="Znf_CCHC"/>
</dbReference>
<dbReference type="GO" id="GO:0003676">
    <property type="term" value="F:nucleic acid binding"/>
    <property type="evidence" value="ECO:0007669"/>
    <property type="project" value="InterPro"/>
</dbReference>
<feature type="domain" description="CCHC-type" evidence="3">
    <location>
        <begin position="62"/>
        <end position="77"/>
    </location>
</feature>
<protein>
    <recommendedName>
        <fullName evidence="3">CCHC-type domain-containing protein</fullName>
    </recommendedName>
</protein>
<organism evidence="4 5">
    <name type="scientific">Penicillium malachiteum</name>
    <dbReference type="NCBI Taxonomy" id="1324776"/>
    <lineage>
        <taxon>Eukaryota</taxon>
        <taxon>Fungi</taxon>
        <taxon>Dikarya</taxon>
        <taxon>Ascomycota</taxon>
        <taxon>Pezizomycotina</taxon>
        <taxon>Eurotiomycetes</taxon>
        <taxon>Eurotiomycetidae</taxon>
        <taxon>Eurotiales</taxon>
        <taxon>Aspergillaceae</taxon>
        <taxon>Penicillium</taxon>
    </lineage>
</organism>
<feature type="domain" description="CCHC-type" evidence="3">
    <location>
        <begin position="328"/>
        <end position="344"/>
    </location>
</feature>
<feature type="compositionally biased region" description="Basic and acidic residues" evidence="2">
    <location>
        <begin position="508"/>
        <end position="527"/>
    </location>
</feature>
<dbReference type="GO" id="GO:0008270">
    <property type="term" value="F:zinc ion binding"/>
    <property type="evidence" value="ECO:0007669"/>
    <property type="project" value="UniProtKB-KW"/>
</dbReference>
<dbReference type="Proteomes" id="UP001215712">
    <property type="component" value="Unassembled WGS sequence"/>
</dbReference>
<gene>
    <name evidence="4" type="ORF">N7493_004014</name>
</gene>
<feature type="region of interest" description="Disordered" evidence="2">
    <location>
        <begin position="1"/>
        <end position="30"/>
    </location>
</feature>
<feature type="domain" description="CCHC-type" evidence="3">
    <location>
        <begin position="352"/>
        <end position="367"/>
    </location>
</feature>
<evidence type="ECO:0000259" key="3">
    <source>
        <dbReference type="PROSITE" id="PS50158"/>
    </source>
</evidence>
<reference evidence="4" key="2">
    <citation type="submission" date="2023-01" db="EMBL/GenBank/DDBJ databases">
        <authorList>
            <person name="Petersen C."/>
        </authorList>
    </citation>
    <scope>NUCLEOTIDE SEQUENCE</scope>
    <source>
        <strain evidence="4">IBT 17514</strain>
    </source>
</reference>
<dbReference type="AlphaFoldDB" id="A0AAD6HRR8"/>
<feature type="region of interest" description="Disordered" evidence="2">
    <location>
        <begin position="460"/>
        <end position="527"/>
    </location>
</feature>
<feature type="domain" description="CCHC-type" evidence="3">
    <location>
        <begin position="85"/>
        <end position="100"/>
    </location>
</feature>
<feature type="domain" description="CCHC-type" evidence="3">
    <location>
        <begin position="425"/>
        <end position="440"/>
    </location>
</feature>
<proteinExistence type="predicted"/>
<evidence type="ECO:0000256" key="2">
    <source>
        <dbReference type="SAM" id="MobiDB-lite"/>
    </source>
</evidence>
<sequence length="527" mass="58906">MTSEVSPWRTDADASAGTPWGAHDENLNPQGSDDNTCRNCGATDHFARNCPNEPSQQFSGACFNCGQEGHNKADCPEPRKLGGACFNCGQEGHSKADCPEPRKFTGACFNCGEEGHSKSDCPNPREFKGTCRLCERKRATRPLFALRSLLTSAATARVKVSHLAKDCTANRKFDLGDIPDKLPEEAWAMMKAASDERDLGEFRDALKVYSKSKPLATYVDIEKKMREEKFNIYLIAMEKDPVDVMSLIDLQGVLDREFVVGFFYNATPQRRNLRSRWPSNADENLERLANAGLPYDRQIMKCRNCGEMGHGSRTCKAERVEIEQVEIKCANCSEIGHRVRDCPQPRRSKHGCRNCGSEDHMSKECPEPRSADDVECRRCNETGHFAKDCPNAGDGGGPRTCRNCGSEDHLARDCDQPRNESTMTCRNCDQTGHMARDCPEPKNWSKVKCNRCGEMGHTVRRCPQPEPEGEGSGENGDYGHDSSLNDPWNTQDRTGGDQGEWQSSDQFAKQDDNNVEETSERFESQAW</sequence>
<evidence type="ECO:0000313" key="5">
    <source>
        <dbReference type="Proteomes" id="UP001215712"/>
    </source>
</evidence>
<evidence type="ECO:0000256" key="1">
    <source>
        <dbReference type="PROSITE-ProRule" id="PRU00047"/>
    </source>
</evidence>
<keyword evidence="1" id="KW-0479">Metal-binding</keyword>
<feature type="compositionally biased region" description="Polar residues" evidence="2">
    <location>
        <begin position="482"/>
        <end position="493"/>
    </location>
</feature>
<feature type="domain" description="CCHC-type" evidence="3">
    <location>
        <begin position="448"/>
        <end position="464"/>
    </location>
</feature>
<dbReference type="Pfam" id="PF00098">
    <property type="entry name" value="zf-CCHC"/>
    <property type="match status" value="11"/>
</dbReference>
<evidence type="ECO:0000313" key="4">
    <source>
        <dbReference type="EMBL" id="KAJ5732533.1"/>
    </source>
</evidence>
<dbReference type="SMART" id="SM00343">
    <property type="entry name" value="ZnF_C2HC"/>
    <property type="match status" value="11"/>
</dbReference>
<dbReference type="InterPro" id="IPR036875">
    <property type="entry name" value="Znf_CCHC_sf"/>
</dbReference>
<dbReference type="SUPFAM" id="SSF57756">
    <property type="entry name" value="Retrovirus zinc finger-like domains"/>
    <property type="match status" value="7"/>
</dbReference>
<keyword evidence="1" id="KW-0862">Zinc</keyword>
<feature type="domain" description="CCHC-type" evidence="3">
    <location>
        <begin position="301"/>
        <end position="316"/>
    </location>
</feature>
<dbReference type="PANTHER" id="PTHR23002">
    <property type="entry name" value="ZINC FINGER CCHC DOMAIN CONTAINING PROTEIN"/>
    <property type="match status" value="1"/>
</dbReference>
<reference evidence="4" key="1">
    <citation type="journal article" date="2023" name="IMA Fungus">
        <title>Comparative genomic study of the Penicillium genus elucidates a diverse pangenome and 15 lateral gene transfer events.</title>
        <authorList>
            <person name="Petersen C."/>
            <person name="Sorensen T."/>
            <person name="Nielsen M.R."/>
            <person name="Sondergaard T.E."/>
            <person name="Sorensen J.L."/>
            <person name="Fitzpatrick D.A."/>
            <person name="Frisvad J.C."/>
            <person name="Nielsen K.L."/>
        </authorList>
    </citation>
    <scope>NUCLEOTIDE SEQUENCE</scope>
    <source>
        <strain evidence="4">IBT 17514</strain>
    </source>
</reference>
<feature type="domain" description="CCHC-type" evidence="3">
    <location>
        <begin position="108"/>
        <end position="123"/>
    </location>
</feature>
<keyword evidence="5" id="KW-1185">Reference proteome</keyword>
<feature type="domain" description="CCHC-type" evidence="3">
    <location>
        <begin position="401"/>
        <end position="416"/>
    </location>
</feature>
<feature type="domain" description="CCHC-type" evidence="3">
    <location>
        <begin position="37"/>
        <end position="52"/>
    </location>
</feature>
<accession>A0AAD6HRR8</accession>
<dbReference type="PROSITE" id="PS50158">
    <property type="entry name" value="ZF_CCHC"/>
    <property type="match status" value="11"/>
</dbReference>
<comment type="caution">
    <text evidence="4">The sequence shown here is derived from an EMBL/GenBank/DDBJ whole genome shotgun (WGS) entry which is preliminary data.</text>
</comment>
<dbReference type="EMBL" id="JAQJAN010000004">
    <property type="protein sequence ID" value="KAJ5732533.1"/>
    <property type="molecule type" value="Genomic_DNA"/>
</dbReference>
<dbReference type="Gene3D" id="4.10.60.10">
    <property type="entry name" value="Zinc finger, CCHC-type"/>
    <property type="match status" value="7"/>
</dbReference>